<comment type="caution">
    <text evidence="4">The sequence shown here is derived from an EMBL/GenBank/DDBJ whole genome shotgun (WGS) entry which is preliminary data.</text>
</comment>
<dbReference type="GO" id="GO:0009289">
    <property type="term" value="C:pilus"/>
    <property type="evidence" value="ECO:0007669"/>
    <property type="project" value="InterPro"/>
</dbReference>
<sequence>MKRILIPSLLALATLTATPASAGGSVSFEYTPSTPDEANAVRLGLALYAIGRAIEGDASVIQKGDGNAAGIGQFGNGNFGVIEQNGDGHEATLAQDGDNNAYGIFQFGSGTSGHVEQNGNGGTGLLFQAGWD</sequence>
<proteinExistence type="inferred from homology"/>
<feature type="chain" id="PRO_5022714539" evidence="3">
    <location>
        <begin position="23"/>
        <end position="132"/>
    </location>
</feature>
<dbReference type="InterPro" id="IPR009742">
    <property type="entry name" value="Curlin_rpt"/>
</dbReference>
<evidence type="ECO:0000256" key="1">
    <source>
        <dbReference type="ARBA" id="ARBA00009766"/>
    </source>
</evidence>
<comment type="similarity">
    <text evidence="1">Belongs to the CsgA/CsgB family.</text>
</comment>
<accession>A0A5D0RG56</accession>
<keyword evidence="2 3" id="KW-0732">Signal</keyword>
<protein>
    <submittedName>
        <fullName evidence="4">Curlin</fullName>
    </submittedName>
</protein>
<dbReference type="GO" id="GO:0007155">
    <property type="term" value="P:cell adhesion"/>
    <property type="evidence" value="ECO:0007669"/>
    <property type="project" value="InterPro"/>
</dbReference>
<dbReference type="Proteomes" id="UP000322080">
    <property type="component" value="Unassembled WGS sequence"/>
</dbReference>
<reference evidence="4 5" key="1">
    <citation type="submission" date="2019-08" db="EMBL/GenBank/DDBJ databases">
        <title>Identification of a novel species of the genus Boseongicola.</title>
        <authorList>
            <person name="Zhang X.-Q."/>
        </authorList>
    </citation>
    <scope>NUCLEOTIDE SEQUENCE [LARGE SCALE GENOMIC DNA]</scope>
    <source>
        <strain evidence="4 5">HY14</strain>
    </source>
</reference>
<dbReference type="Pfam" id="PF07012">
    <property type="entry name" value="Curlin_rpt"/>
    <property type="match status" value="1"/>
</dbReference>
<gene>
    <name evidence="4" type="ORF">FVF75_12670</name>
</gene>
<dbReference type="RefSeq" id="WP_148378513.1">
    <property type="nucleotide sequence ID" value="NZ_VSIY01000013.1"/>
</dbReference>
<evidence type="ECO:0000313" key="4">
    <source>
        <dbReference type="EMBL" id="TYB80492.1"/>
    </source>
</evidence>
<feature type="signal peptide" evidence="3">
    <location>
        <begin position="1"/>
        <end position="22"/>
    </location>
</feature>
<organism evidence="4 5">
    <name type="scientific">Maritimibacter fusiformis</name>
    <dbReference type="NCBI Taxonomy" id="2603819"/>
    <lineage>
        <taxon>Bacteria</taxon>
        <taxon>Pseudomonadati</taxon>
        <taxon>Pseudomonadota</taxon>
        <taxon>Alphaproteobacteria</taxon>
        <taxon>Rhodobacterales</taxon>
        <taxon>Roseobacteraceae</taxon>
        <taxon>Maritimibacter</taxon>
    </lineage>
</organism>
<keyword evidence="5" id="KW-1185">Reference proteome</keyword>
<name>A0A5D0RG56_9RHOB</name>
<evidence type="ECO:0000256" key="3">
    <source>
        <dbReference type="SAM" id="SignalP"/>
    </source>
</evidence>
<dbReference type="AlphaFoldDB" id="A0A5D0RG56"/>
<evidence type="ECO:0000256" key="2">
    <source>
        <dbReference type="ARBA" id="ARBA00022729"/>
    </source>
</evidence>
<dbReference type="EMBL" id="VSIY01000013">
    <property type="protein sequence ID" value="TYB80492.1"/>
    <property type="molecule type" value="Genomic_DNA"/>
</dbReference>
<evidence type="ECO:0000313" key="5">
    <source>
        <dbReference type="Proteomes" id="UP000322080"/>
    </source>
</evidence>